<keyword evidence="1" id="KW-0812">Transmembrane</keyword>
<dbReference type="Proteomes" id="UP000244441">
    <property type="component" value="Chromosome"/>
</dbReference>
<feature type="transmembrane region" description="Helical" evidence="1">
    <location>
        <begin position="48"/>
        <end position="66"/>
    </location>
</feature>
<dbReference type="EMBL" id="CP026604">
    <property type="protein sequence ID" value="AWB67141.1"/>
    <property type="molecule type" value="Genomic_DNA"/>
</dbReference>
<dbReference type="OrthoDB" id="6387919at2"/>
<evidence type="ECO:0000313" key="3">
    <source>
        <dbReference type="Proteomes" id="UP000244441"/>
    </source>
</evidence>
<dbReference type="RefSeq" id="WP_108603190.1">
    <property type="nucleotide sequence ID" value="NZ_CP026604.1"/>
</dbReference>
<keyword evidence="1" id="KW-0472">Membrane</keyword>
<dbReference type="KEGG" id="cate:C2869_12160"/>
<sequence length="100" mass="11192">MKLVKQIVISLLIVGLIFAGALLVNFLMEDGAFLFKASPGSQSPLSSPFTWIFVIVGVLWGVVAKWRKKRYEKNFEASLKQSIKQAQQHKKDALNKSNSL</sequence>
<feature type="transmembrane region" description="Helical" evidence="1">
    <location>
        <begin position="7"/>
        <end position="28"/>
    </location>
</feature>
<evidence type="ECO:0000256" key="1">
    <source>
        <dbReference type="SAM" id="Phobius"/>
    </source>
</evidence>
<evidence type="ECO:0000313" key="2">
    <source>
        <dbReference type="EMBL" id="AWB67141.1"/>
    </source>
</evidence>
<reference evidence="2 3" key="1">
    <citation type="submission" date="2018-01" db="EMBL/GenBank/DDBJ databases">
        <title>Genome sequence of a Cantenovulum-like bacteria.</title>
        <authorList>
            <person name="Tan W.R."/>
            <person name="Lau N.-S."/>
            <person name="Go F."/>
            <person name="Amirul A.-A.A."/>
        </authorList>
    </citation>
    <scope>NUCLEOTIDE SEQUENCE [LARGE SCALE GENOMIC DNA]</scope>
    <source>
        <strain evidence="2 3">CCB-QB4</strain>
    </source>
</reference>
<keyword evidence="1" id="KW-1133">Transmembrane helix</keyword>
<organism evidence="2 3">
    <name type="scientific">Saccharobesus litoralis</name>
    <dbReference type="NCBI Taxonomy" id="2172099"/>
    <lineage>
        <taxon>Bacteria</taxon>
        <taxon>Pseudomonadati</taxon>
        <taxon>Pseudomonadota</taxon>
        <taxon>Gammaproteobacteria</taxon>
        <taxon>Alteromonadales</taxon>
        <taxon>Alteromonadaceae</taxon>
        <taxon>Saccharobesus</taxon>
    </lineage>
</organism>
<name>A0A2S0VSE7_9ALTE</name>
<evidence type="ECO:0008006" key="4">
    <source>
        <dbReference type="Google" id="ProtNLM"/>
    </source>
</evidence>
<accession>A0A2S0VSE7</accession>
<keyword evidence="3" id="KW-1185">Reference proteome</keyword>
<gene>
    <name evidence="2" type="ORF">C2869_12160</name>
</gene>
<proteinExistence type="predicted"/>
<dbReference type="AlphaFoldDB" id="A0A2S0VSE7"/>
<protein>
    <recommendedName>
        <fullName evidence="4">Lipopolysaccharide assembly protein A domain-containing protein</fullName>
    </recommendedName>
</protein>